<dbReference type="Proteomes" id="UP000194161">
    <property type="component" value="Chromosome"/>
</dbReference>
<evidence type="ECO:0000256" key="7">
    <source>
        <dbReference type="ARBA" id="ARBA00023004"/>
    </source>
</evidence>
<feature type="transmembrane region" description="Helical" evidence="12">
    <location>
        <begin position="306"/>
        <end position="326"/>
    </location>
</feature>
<feature type="transmembrane region" description="Helical" evidence="12">
    <location>
        <begin position="81"/>
        <end position="101"/>
    </location>
</feature>
<evidence type="ECO:0000256" key="8">
    <source>
        <dbReference type="ARBA" id="ARBA00023133"/>
    </source>
</evidence>
<sequence length="339" mass="36580">MSHDRITLRYRKLVFLTWFLTLDLIMFGAFVRLTDSGLGCPDWPGCYGSITPLGAMGDIHEASQAMPFGPVTLSKAWIEMIHRYVGAALGMLIIAIVYMAWRHRARLGHSPALAIGTLVAVCVQGAFGAWTVTHRLMPAVVTAHLVGGLLVLGLMTWLAARERPHAALSAAAARWRPWMRGGLLLLLIQVTLGGWVSTNYAALACMDFPTCHGVWIPEMDFHGGFSVIRGLGELPSGEMISQHALTAIHWVHRNFAFVVFVYMGILASRLRAEPGLRGPATLLLALLLAQLVTGLTTIFFQWPLLIAVLHNGGAAGLALASVVILVRLGSAGGRPVEAA</sequence>
<evidence type="ECO:0000256" key="5">
    <source>
        <dbReference type="ARBA" id="ARBA00022989"/>
    </source>
</evidence>
<dbReference type="GO" id="GO:0016020">
    <property type="term" value="C:membrane"/>
    <property type="evidence" value="ECO:0007669"/>
    <property type="project" value="UniProtKB-SubCell"/>
</dbReference>
<evidence type="ECO:0000256" key="1">
    <source>
        <dbReference type="ARBA" id="ARBA00004141"/>
    </source>
</evidence>
<dbReference type="GO" id="GO:0006784">
    <property type="term" value="P:heme A biosynthetic process"/>
    <property type="evidence" value="ECO:0007669"/>
    <property type="project" value="InterPro"/>
</dbReference>
<protein>
    <submittedName>
        <fullName evidence="13">Heme A synthase</fullName>
    </submittedName>
</protein>
<dbReference type="GO" id="GO:0016491">
    <property type="term" value="F:oxidoreductase activity"/>
    <property type="evidence" value="ECO:0007669"/>
    <property type="project" value="UniProtKB-KW"/>
</dbReference>
<dbReference type="STRING" id="463040.CAL15_01100"/>
<gene>
    <name evidence="13" type="ORF">CAL15_01100</name>
</gene>
<evidence type="ECO:0000256" key="10">
    <source>
        <dbReference type="ARBA" id="ARBA00023157"/>
    </source>
</evidence>
<dbReference type="InterPro" id="IPR050450">
    <property type="entry name" value="COX15/CtaA_HemeA_synthase"/>
</dbReference>
<proteinExistence type="predicted"/>
<dbReference type="KEGG" id="bgm:CAL15_01100"/>
<dbReference type="AlphaFoldDB" id="A0A1W6Z7J9"/>
<keyword evidence="5 12" id="KW-1133">Transmembrane helix</keyword>
<keyword evidence="7" id="KW-0408">Iron</keyword>
<name>A0A1W6Z7J9_9BORD</name>
<keyword evidence="3 12" id="KW-0812">Transmembrane</keyword>
<dbReference type="OrthoDB" id="1447144at2"/>
<keyword evidence="9 12" id="KW-0472">Membrane</keyword>
<comment type="subcellular location">
    <subcellularLocation>
        <location evidence="1">Membrane</location>
        <topology evidence="1">Multi-pass membrane protein</topology>
    </subcellularLocation>
</comment>
<keyword evidence="10" id="KW-1015">Disulfide bond</keyword>
<keyword evidence="2" id="KW-1003">Cell membrane</keyword>
<feature type="transmembrane region" description="Helical" evidence="12">
    <location>
        <begin position="250"/>
        <end position="268"/>
    </location>
</feature>
<feature type="transmembrane region" description="Helical" evidence="12">
    <location>
        <begin position="181"/>
        <end position="202"/>
    </location>
</feature>
<keyword evidence="4" id="KW-0479">Metal-binding</keyword>
<dbReference type="PANTHER" id="PTHR35457">
    <property type="entry name" value="HEME A SYNTHASE"/>
    <property type="match status" value="1"/>
</dbReference>
<dbReference type="EMBL" id="CP021111">
    <property type="protein sequence ID" value="ARP93100.1"/>
    <property type="molecule type" value="Genomic_DNA"/>
</dbReference>
<reference evidence="13 14" key="1">
    <citation type="submission" date="2017-05" db="EMBL/GenBank/DDBJ databases">
        <title>Complete and WGS of Bordetella genogroups.</title>
        <authorList>
            <person name="Spilker T."/>
            <person name="LiPuma J."/>
        </authorList>
    </citation>
    <scope>NUCLEOTIDE SEQUENCE [LARGE SCALE GENOMIC DNA]</scope>
    <source>
        <strain evidence="13 14">AU7206</strain>
    </source>
</reference>
<evidence type="ECO:0000256" key="11">
    <source>
        <dbReference type="ARBA" id="ARBA00023444"/>
    </source>
</evidence>
<evidence type="ECO:0000313" key="13">
    <source>
        <dbReference type="EMBL" id="ARP93100.1"/>
    </source>
</evidence>
<organism evidence="13 14">
    <name type="scientific">Bordetella genomosp. 13</name>
    <dbReference type="NCBI Taxonomy" id="463040"/>
    <lineage>
        <taxon>Bacteria</taxon>
        <taxon>Pseudomonadati</taxon>
        <taxon>Pseudomonadota</taxon>
        <taxon>Betaproteobacteria</taxon>
        <taxon>Burkholderiales</taxon>
        <taxon>Alcaligenaceae</taxon>
        <taxon>Bordetella</taxon>
    </lineage>
</organism>
<feature type="transmembrane region" description="Helical" evidence="12">
    <location>
        <begin position="280"/>
        <end position="300"/>
    </location>
</feature>
<dbReference type="GO" id="GO:0046872">
    <property type="term" value="F:metal ion binding"/>
    <property type="evidence" value="ECO:0007669"/>
    <property type="project" value="UniProtKB-KW"/>
</dbReference>
<keyword evidence="6" id="KW-0560">Oxidoreductase</keyword>
<feature type="transmembrane region" description="Helical" evidence="12">
    <location>
        <begin position="139"/>
        <end position="160"/>
    </location>
</feature>
<evidence type="ECO:0000256" key="3">
    <source>
        <dbReference type="ARBA" id="ARBA00022692"/>
    </source>
</evidence>
<dbReference type="PANTHER" id="PTHR35457:SF1">
    <property type="entry name" value="HEME A SYNTHASE"/>
    <property type="match status" value="1"/>
</dbReference>
<evidence type="ECO:0000256" key="12">
    <source>
        <dbReference type="SAM" id="Phobius"/>
    </source>
</evidence>
<keyword evidence="14" id="KW-1185">Reference proteome</keyword>
<evidence type="ECO:0000256" key="6">
    <source>
        <dbReference type="ARBA" id="ARBA00023002"/>
    </source>
</evidence>
<evidence type="ECO:0000256" key="4">
    <source>
        <dbReference type="ARBA" id="ARBA00022723"/>
    </source>
</evidence>
<accession>A0A1W6Z7J9</accession>
<dbReference type="RefSeq" id="WP_086076937.1">
    <property type="nucleotide sequence ID" value="NZ_CP021111.1"/>
</dbReference>
<evidence type="ECO:0000313" key="14">
    <source>
        <dbReference type="Proteomes" id="UP000194161"/>
    </source>
</evidence>
<evidence type="ECO:0000256" key="9">
    <source>
        <dbReference type="ARBA" id="ARBA00023136"/>
    </source>
</evidence>
<evidence type="ECO:0000256" key="2">
    <source>
        <dbReference type="ARBA" id="ARBA00022475"/>
    </source>
</evidence>
<feature type="transmembrane region" description="Helical" evidence="12">
    <location>
        <begin position="113"/>
        <end position="133"/>
    </location>
</feature>
<dbReference type="InterPro" id="IPR003780">
    <property type="entry name" value="COX15/CtaA_fam"/>
</dbReference>
<feature type="transmembrane region" description="Helical" evidence="12">
    <location>
        <begin position="12"/>
        <end position="33"/>
    </location>
</feature>
<comment type="pathway">
    <text evidence="11">Porphyrin-containing compound metabolism.</text>
</comment>
<dbReference type="Pfam" id="PF02628">
    <property type="entry name" value="COX15-CtaA"/>
    <property type="match status" value="1"/>
</dbReference>
<keyword evidence="8" id="KW-0350">Heme biosynthesis</keyword>